<dbReference type="SUPFAM" id="SSF52518">
    <property type="entry name" value="Thiamin diphosphate-binding fold (THDP-binding)"/>
    <property type="match status" value="2"/>
</dbReference>
<dbReference type="AlphaFoldDB" id="A0A0D6B9Q8"/>
<dbReference type="GO" id="GO:0000287">
    <property type="term" value="F:magnesium ion binding"/>
    <property type="evidence" value="ECO:0007669"/>
    <property type="project" value="InterPro"/>
</dbReference>
<dbReference type="Gene3D" id="3.40.50.970">
    <property type="match status" value="2"/>
</dbReference>
<geneLocation type="plasmid" evidence="8">
    <name>Plasmid1 DNA</name>
</geneLocation>
<dbReference type="InterPro" id="IPR045229">
    <property type="entry name" value="TPP_enz"/>
</dbReference>
<evidence type="ECO:0000259" key="4">
    <source>
        <dbReference type="Pfam" id="PF00205"/>
    </source>
</evidence>
<accession>A0A0D6B9Q8</accession>
<dbReference type="InterPro" id="IPR011766">
    <property type="entry name" value="TPP_enzyme_TPP-bd"/>
</dbReference>
<dbReference type="KEGG" id="rsu:NHU_04421"/>
<dbReference type="eggNOG" id="COG0028">
    <property type="taxonomic scope" value="Bacteria"/>
</dbReference>
<reference evidence="7 8" key="1">
    <citation type="submission" date="2015-02" db="EMBL/GenBank/DDBJ databases">
        <title>Genome sequene of Rhodovulum sulfidophilum DSM 2351.</title>
        <authorList>
            <person name="Nagao N."/>
        </authorList>
    </citation>
    <scope>NUCLEOTIDE SEQUENCE [LARGE SCALE GENOMIC DNA]</scope>
    <source>
        <strain evidence="7 8">DSM 2351</strain>
        <plasmid evidence="8">Plasmid Plasmid1 DNA</plasmid>
    </source>
</reference>
<dbReference type="GO" id="GO:0009097">
    <property type="term" value="P:isoleucine biosynthetic process"/>
    <property type="evidence" value="ECO:0007669"/>
    <property type="project" value="TreeGrafter"/>
</dbReference>
<evidence type="ECO:0000259" key="6">
    <source>
        <dbReference type="Pfam" id="PF02776"/>
    </source>
</evidence>
<dbReference type="CDD" id="cd07035">
    <property type="entry name" value="TPP_PYR_POX_like"/>
    <property type="match status" value="1"/>
</dbReference>
<protein>
    <submittedName>
        <fullName evidence="7">Thiamine pyrophosphate enzyme</fullName>
    </submittedName>
</protein>
<feature type="domain" description="Thiamine pyrophosphate enzyme central" evidence="4">
    <location>
        <begin position="208"/>
        <end position="344"/>
    </location>
</feature>
<dbReference type="Pfam" id="PF02775">
    <property type="entry name" value="TPP_enzyme_C"/>
    <property type="match status" value="1"/>
</dbReference>
<evidence type="ECO:0000313" key="7">
    <source>
        <dbReference type="EMBL" id="BAQ71534.1"/>
    </source>
</evidence>
<comment type="similarity">
    <text evidence="1 3">Belongs to the TPP enzyme family.</text>
</comment>
<dbReference type="InterPro" id="IPR012001">
    <property type="entry name" value="Thiamin_PyroP_enz_TPP-bd_dom"/>
</dbReference>
<dbReference type="Proteomes" id="UP000064912">
    <property type="component" value="Plasmid Plasmid1"/>
</dbReference>
<dbReference type="Pfam" id="PF02776">
    <property type="entry name" value="TPP_enzyme_N"/>
    <property type="match status" value="1"/>
</dbReference>
<keyword evidence="7" id="KW-0614">Plasmid</keyword>
<dbReference type="GO" id="GO:0009099">
    <property type="term" value="P:L-valine biosynthetic process"/>
    <property type="evidence" value="ECO:0007669"/>
    <property type="project" value="TreeGrafter"/>
</dbReference>
<name>A0A0D6B9Q8_RHOSU</name>
<dbReference type="GO" id="GO:0030976">
    <property type="term" value="F:thiamine pyrophosphate binding"/>
    <property type="evidence" value="ECO:0007669"/>
    <property type="project" value="InterPro"/>
</dbReference>
<dbReference type="Gene3D" id="3.40.50.1220">
    <property type="entry name" value="TPP-binding domain"/>
    <property type="match status" value="1"/>
</dbReference>
<dbReference type="EMBL" id="AP014801">
    <property type="protein sequence ID" value="BAQ71534.1"/>
    <property type="molecule type" value="Genomic_DNA"/>
</dbReference>
<dbReference type="PANTHER" id="PTHR18968">
    <property type="entry name" value="THIAMINE PYROPHOSPHATE ENZYMES"/>
    <property type="match status" value="1"/>
</dbReference>
<feature type="domain" description="Thiamine pyrophosphate enzyme TPP-binding" evidence="5">
    <location>
        <begin position="423"/>
        <end position="557"/>
    </location>
</feature>
<dbReference type="InterPro" id="IPR012000">
    <property type="entry name" value="Thiamin_PyroP_enz_cen_dom"/>
</dbReference>
<organism evidence="7 8">
    <name type="scientific">Rhodovulum sulfidophilum</name>
    <name type="common">Rhodobacter sulfidophilus</name>
    <dbReference type="NCBI Taxonomy" id="35806"/>
    <lineage>
        <taxon>Bacteria</taxon>
        <taxon>Pseudomonadati</taxon>
        <taxon>Pseudomonadota</taxon>
        <taxon>Alphaproteobacteria</taxon>
        <taxon>Rhodobacterales</taxon>
        <taxon>Paracoccaceae</taxon>
        <taxon>Rhodovulum</taxon>
    </lineage>
</organism>
<evidence type="ECO:0000259" key="5">
    <source>
        <dbReference type="Pfam" id="PF02775"/>
    </source>
</evidence>
<keyword evidence="2 3" id="KW-0786">Thiamine pyrophosphate</keyword>
<dbReference type="InterPro" id="IPR029061">
    <property type="entry name" value="THDP-binding"/>
</dbReference>
<feature type="domain" description="Thiamine pyrophosphate enzyme N-terminal TPP-binding" evidence="6">
    <location>
        <begin position="17"/>
        <end position="133"/>
    </location>
</feature>
<sequence>MDGAGLDGQERQVTRTMNGAQVILKMLELHGVTHVFGLPGETTIGWYKEWRAHSDIEFVLTRDERTASYAAEAYAKVTGRPAVLEAPSPGVTHCTPGIAEAWLSSVPVIFFSSDIPVNQDKKHGLTGIDQTALYASICKESFYLTSVKDIPILMRRAFRVATSGRPAPVHIRVPINIFHDTAEIADLYAQPEYSEYPAHRPVADHGRIRAAIDVLLAAEKPLIVCGQGALISKASAEVQDLAELLQIPVATTTPGKGLMAETHPLALRVIGARGGMGYANDYAKSADTVFFVGTNTDSSSTDHWTLYGDPATKTFLHLDIAEAHVGNNFPLKVGMVGDARATLAYVAETIRAEHPGLDRPRLDLTEMKRTALDAVFNSNTPMPEGTISPVKLTRALDALLPPGAIVTAEPGVAAIYPSALLSVREPGRRYLTNYSMGALGYSVPAGIGAAFAAEGPVISLTGDGSLAFVLGDFETVRRSGKNITVILTRNDTYGWIRGEAILLDDVDEPWSTDFGAVDYVKVAEGFGFQTARIESDAEIEPALRAAIAHEGASFIEIRVPSQDRIVPFVPSWVRAARKKKLPYFT</sequence>
<evidence type="ECO:0000256" key="3">
    <source>
        <dbReference type="RuleBase" id="RU362132"/>
    </source>
</evidence>
<dbReference type="InterPro" id="IPR029035">
    <property type="entry name" value="DHS-like_NAD/FAD-binding_dom"/>
</dbReference>
<dbReference type="CDD" id="cd00568">
    <property type="entry name" value="TPP_enzymes"/>
    <property type="match status" value="1"/>
</dbReference>
<evidence type="ECO:0000313" key="8">
    <source>
        <dbReference type="Proteomes" id="UP000064912"/>
    </source>
</evidence>
<dbReference type="GO" id="GO:0003984">
    <property type="term" value="F:acetolactate synthase activity"/>
    <property type="evidence" value="ECO:0007669"/>
    <property type="project" value="TreeGrafter"/>
</dbReference>
<gene>
    <name evidence="7" type="ORF">NHU_04421</name>
</gene>
<evidence type="ECO:0000256" key="2">
    <source>
        <dbReference type="ARBA" id="ARBA00023052"/>
    </source>
</evidence>
<dbReference type="Pfam" id="PF00205">
    <property type="entry name" value="TPP_enzyme_M"/>
    <property type="match status" value="1"/>
</dbReference>
<evidence type="ECO:0000256" key="1">
    <source>
        <dbReference type="ARBA" id="ARBA00007812"/>
    </source>
</evidence>
<proteinExistence type="inferred from homology"/>
<dbReference type="PANTHER" id="PTHR18968:SF13">
    <property type="entry name" value="ACETOLACTATE SYNTHASE CATALYTIC SUBUNIT, MITOCHONDRIAL"/>
    <property type="match status" value="1"/>
</dbReference>
<dbReference type="GO" id="GO:0050660">
    <property type="term" value="F:flavin adenine dinucleotide binding"/>
    <property type="evidence" value="ECO:0007669"/>
    <property type="project" value="TreeGrafter"/>
</dbReference>
<dbReference type="PATRIC" id="fig|35806.4.peg.4526"/>
<dbReference type="GO" id="GO:0005948">
    <property type="term" value="C:acetolactate synthase complex"/>
    <property type="evidence" value="ECO:0007669"/>
    <property type="project" value="TreeGrafter"/>
</dbReference>
<dbReference type="SUPFAM" id="SSF52467">
    <property type="entry name" value="DHS-like NAD/FAD-binding domain"/>
    <property type="match status" value="1"/>
</dbReference>